<evidence type="ECO:0000256" key="7">
    <source>
        <dbReference type="ARBA" id="ARBA00023049"/>
    </source>
</evidence>
<dbReference type="Pfam" id="PF05572">
    <property type="entry name" value="Peptidase_M43"/>
    <property type="match status" value="1"/>
</dbReference>
<name>A0A7L4ZSL2_9BACT</name>
<dbReference type="GO" id="GO:0006508">
    <property type="term" value="P:proteolysis"/>
    <property type="evidence" value="ECO:0007669"/>
    <property type="project" value="UniProtKB-KW"/>
</dbReference>
<evidence type="ECO:0000256" key="1">
    <source>
        <dbReference type="ARBA" id="ARBA00008721"/>
    </source>
</evidence>
<dbReference type="InterPro" id="IPR008754">
    <property type="entry name" value="Peptidase_M43"/>
</dbReference>
<evidence type="ECO:0000256" key="6">
    <source>
        <dbReference type="ARBA" id="ARBA00022833"/>
    </source>
</evidence>
<dbReference type="Proteomes" id="UP000326380">
    <property type="component" value="Unassembled WGS sequence"/>
</dbReference>
<keyword evidence="5" id="KW-0378">Hydrolase</keyword>
<dbReference type="AlphaFoldDB" id="A0A7L4ZSL2"/>
<dbReference type="GO" id="GO:0046872">
    <property type="term" value="F:metal ion binding"/>
    <property type="evidence" value="ECO:0007669"/>
    <property type="project" value="UniProtKB-KW"/>
</dbReference>
<evidence type="ECO:0000313" key="10">
    <source>
        <dbReference type="Proteomes" id="UP000326380"/>
    </source>
</evidence>
<dbReference type="EMBL" id="VTWU01000008">
    <property type="protein sequence ID" value="KAA9325846.1"/>
    <property type="molecule type" value="Genomic_DNA"/>
</dbReference>
<evidence type="ECO:0000256" key="4">
    <source>
        <dbReference type="ARBA" id="ARBA00022729"/>
    </source>
</evidence>
<dbReference type="InterPro" id="IPR013783">
    <property type="entry name" value="Ig-like_fold"/>
</dbReference>
<dbReference type="CDD" id="cd00146">
    <property type="entry name" value="PKD"/>
    <property type="match status" value="1"/>
</dbReference>
<dbReference type="SUPFAM" id="SSF49299">
    <property type="entry name" value="PKD domain"/>
    <property type="match status" value="1"/>
</dbReference>
<organism evidence="9 10">
    <name type="scientific">Hymenobacter busanensis</name>
    <dbReference type="NCBI Taxonomy" id="2607656"/>
    <lineage>
        <taxon>Bacteria</taxon>
        <taxon>Pseudomonadati</taxon>
        <taxon>Bacteroidota</taxon>
        <taxon>Cytophagia</taxon>
        <taxon>Cytophagales</taxon>
        <taxon>Hymenobacteraceae</taxon>
        <taxon>Hymenobacter</taxon>
    </lineage>
</organism>
<dbReference type="InterPro" id="IPR026444">
    <property type="entry name" value="Secre_tail"/>
</dbReference>
<dbReference type="PANTHER" id="PTHR47466:SF1">
    <property type="entry name" value="METALLOPROTEASE MEP1 (AFU_ORTHOLOGUE AFUA_1G07730)-RELATED"/>
    <property type="match status" value="1"/>
</dbReference>
<keyword evidence="4" id="KW-0732">Signal</keyword>
<evidence type="ECO:0000256" key="3">
    <source>
        <dbReference type="ARBA" id="ARBA00022723"/>
    </source>
</evidence>
<comment type="caution">
    <text evidence="9">The sequence shown here is derived from an EMBL/GenBank/DDBJ whole genome shotgun (WGS) entry which is preliminary data.</text>
</comment>
<keyword evidence="10" id="KW-1185">Reference proteome</keyword>
<dbReference type="InterPro" id="IPR022409">
    <property type="entry name" value="PKD/Chitinase_dom"/>
</dbReference>
<evidence type="ECO:0000256" key="5">
    <source>
        <dbReference type="ARBA" id="ARBA00022801"/>
    </source>
</evidence>
<dbReference type="NCBIfam" id="TIGR04183">
    <property type="entry name" value="Por_Secre_tail"/>
    <property type="match status" value="1"/>
</dbReference>
<dbReference type="PROSITE" id="PS50093">
    <property type="entry name" value="PKD"/>
    <property type="match status" value="1"/>
</dbReference>
<reference evidence="9 10" key="1">
    <citation type="submission" date="2019-09" db="EMBL/GenBank/DDBJ databases">
        <title>Genome sequence of Hymenobacter sp. M3.</title>
        <authorList>
            <person name="Srinivasan S."/>
        </authorList>
    </citation>
    <scope>NUCLEOTIDE SEQUENCE [LARGE SCALE GENOMIC DNA]</scope>
    <source>
        <strain evidence="9 10">M3</strain>
    </source>
</reference>
<dbReference type="RefSeq" id="WP_151080557.1">
    <property type="nucleotide sequence ID" value="NZ_CP047647.1"/>
</dbReference>
<dbReference type="SMART" id="SM00089">
    <property type="entry name" value="PKD"/>
    <property type="match status" value="1"/>
</dbReference>
<dbReference type="InterPro" id="IPR024079">
    <property type="entry name" value="MetalloPept_cat_dom_sf"/>
</dbReference>
<dbReference type="Gene3D" id="3.40.390.10">
    <property type="entry name" value="Collagenase (Catalytic Domain)"/>
    <property type="match status" value="1"/>
</dbReference>
<dbReference type="Gene3D" id="2.60.40.10">
    <property type="entry name" value="Immunoglobulins"/>
    <property type="match status" value="1"/>
</dbReference>
<dbReference type="SUPFAM" id="SSF55486">
    <property type="entry name" value="Metalloproteases ('zincins'), catalytic domain"/>
    <property type="match status" value="1"/>
</dbReference>
<keyword evidence="6" id="KW-0862">Zinc</keyword>
<keyword evidence="3" id="KW-0479">Metal-binding</keyword>
<dbReference type="InterPro" id="IPR035986">
    <property type="entry name" value="PKD_dom_sf"/>
</dbReference>
<evidence type="ECO:0000313" key="9">
    <source>
        <dbReference type="EMBL" id="KAA9325846.1"/>
    </source>
</evidence>
<sequence length="728" mass="77550">MLRKLLPALLLAVSAWWSAGQAQAQRQAHPEHTFGFRCSFDSVQQAEWQRHPGAEAEYRRFLRSVAEMAPAEQARLRALPDVTVPVVVHIIHTGGANNISDAQVYDAIRILNEDFNKLNRDTADVIAAFQPIYARVGFQFRLARKDPNGNCTTGITRTYSTQTTVGDNSVKDVIRWDQNRYVNIWVTDRANGAGGYAILPCGGGLYDGIVILNTQFASIGRSCGSNFCARSLTHEMGHHFGLPHVWGGSNTPGLASNCGLDDGIADTPNTTGVGAPAGGSGCPLTSAPCGVLANVQNYMDYASCIKMFTEGQKAVMRSALNLPCRATLVSQANLVATGTNDGYVPVPCTPTIAFRASVNTICQGGSVSFTDYSYNADLTGAQYQWSFPGGTPSSASTRTASVTYNTPGVYDVTLTVTTAAGASTTETRQQVVRVLGAAAAFSAPYVETFANPTWPTNPTDPDKSWRVESNVPAASKWARISGIGSPLQGGTDDSSIRLSLGSNSLPDGTITTLYSPIINLAATPTSGTYEVAFDRAYARRNSASADQLRIYFSGDCGQSWTSPATVNAASLVSNGGAYVVGSFFPQASQWAVTSLAIPTALQSATRLIVRIDVTSNGGNFLYLDNFRVADPTVAATHAADMATRNIGVFPNPLSQETAVHFRLDQPTTAQVQVLDLLGRSVLTTKAQHFGAGQQQIPLQAAGKHLSAGVYVVQLTLGQQRYTTRVVVQ</sequence>
<dbReference type="Pfam" id="PF18911">
    <property type="entry name" value="PKD_4"/>
    <property type="match status" value="1"/>
</dbReference>
<proteinExistence type="inferred from homology"/>
<dbReference type="InterPro" id="IPR000601">
    <property type="entry name" value="PKD_dom"/>
</dbReference>
<keyword evidence="2" id="KW-0645">Protease</keyword>
<dbReference type="Pfam" id="PF18962">
    <property type="entry name" value="Por_Secre_tail"/>
    <property type="match status" value="1"/>
</dbReference>
<dbReference type="PANTHER" id="PTHR47466">
    <property type="match status" value="1"/>
</dbReference>
<evidence type="ECO:0000256" key="8">
    <source>
        <dbReference type="ARBA" id="ARBA00023157"/>
    </source>
</evidence>
<accession>A0A7L4ZSL2</accession>
<keyword evidence="8" id="KW-1015">Disulfide bond</keyword>
<dbReference type="GO" id="GO:0008237">
    <property type="term" value="F:metallopeptidase activity"/>
    <property type="evidence" value="ECO:0007669"/>
    <property type="project" value="UniProtKB-KW"/>
</dbReference>
<gene>
    <name evidence="9" type="ORF">F0P96_18945</name>
</gene>
<protein>
    <submittedName>
        <fullName evidence="9">T9SS type A sorting domain-containing protein</fullName>
    </submittedName>
</protein>
<comment type="similarity">
    <text evidence="1">Belongs to the peptidase M43B family.</text>
</comment>
<evidence type="ECO:0000256" key="2">
    <source>
        <dbReference type="ARBA" id="ARBA00022670"/>
    </source>
</evidence>
<keyword evidence="7" id="KW-0482">Metalloprotease</keyword>